<reference evidence="3" key="1">
    <citation type="submission" date="2022-12" db="EMBL/GenBank/DDBJ databases">
        <authorList>
            <person name="Webb A."/>
        </authorList>
    </citation>
    <scope>NUCLEOTIDE SEQUENCE</scope>
    <source>
        <strain evidence="3">Hp1</strain>
    </source>
</reference>
<protein>
    <recommendedName>
        <fullName evidence="5">Actin</fullName>
    </recommendedName>
</protein>
<proteinExistence type="inferred from homology"/>
<dbReference type="EMBL" id="CANTFL010001181">
    <property type="protein sequence ID" value="CAI5732738.1"/>
    <property type="molecule type" value="Genomic_DNA"/>
</dbReference>
<dbReference type="SUPFAM" id="SSF53067">
    <property type="entry name" value="Actin-like ATPase domain"/>
    <property type="match status" value="2"/>
</dbReference>
<comment type="caution">
    <text evidence="3">The sequence shown here is derived from an EMBL/GenBank/DDBJ whole genome shotgun (WGS) entry which is preliminary data.</text>
</comment>
<dbReference type="Gene3D" id="3.30.420.40">
    <property type="match status" value="2"/>
</dbReference>
<dbReference type="InterPro" id="IPR004000">
    <property type="entry name" value="Actin"/>
</dbReference>
<dbReference type="Gene3D" id="3.90.640.10">
    <property type="entry name" value="Actin, Chain A, domain 4"/>
    <property type="match status" value="1"/>
</dbReference>
<evidence type="ECO:0000256" key="2">
    <source>
        <dbReference type="RuleBase" id="RU000487"/>
    </source>
</evidence>
<organism evidence="3 4">
    <name type="scientific">Hyaloperonospora brassicae</name>
    <name type="common">Brassica downy mildew</name>
    <name type="synonym">Peronospora brassicae</name>
    <dbReference type="NCBI Taxonomy" id="162125"/>
    <lineage>
        <taxon>Eukaryota</taxon>
        <taxon>Sar</taxon>
        <taxon>Stramenopiles</taxon>
        <taxon>Oomycota</taxon>
        <taxon>Peronosporomycetes</taxon>
        <taxon>Peronosporales</taxon>
        <taxon>Peronosporaceae</taxon>
        <taxon>Hyaloperonospora</taxon>
    </lineage>
</organism>
<dbReference type="Pfam" id="PF00022">
    <property type="entry name" value="Actin"/>
    <property type="match status" value="2"/>
</dbReference>
<sequence>MNSSLDPLVLELGARYVRCGISGERAPRCVERWEMAEMLQTPSSAAKWRQFLYLKLHAVCFDLLLVNPTRRRFVVCEDLLMPRVVRETLLSVLFDMLQVSSVTLVPSMLAVLHTTANHTALVVDCGWSETRMLPVFKGIPLLHLYKSVPIGSQNCCDAIQRGVTTFLSQSTEKSFDSNLPLAQVAVEDILERACFVQQMDGLLQNVVDAMFQYGDNNVLQVSGSLRTGAVEQLVLGDEDRDGMSIVDGIVQTVKEAPLDVRAALLANMLFVGGTAMIPGLAQRLIAEVRKALRFDNESTSAAVTIDQVQLVRTFFPRNMLAWVGGSVYAATDIARASAISSDEYSSSKGTCVPDWLNVAKE</sequence>
<dbReference type="InterPro" id="IPR043129">
    <property type="entry name" value="ATPase_NBD"/>
</dbReference>
<evidence type="ECO:0008006" key="5">
    <source>
        <dbReference type="Google" id="ProtNLM"/>
    </source>
</evidence>
<evidence type="ECO:0000313" key="4">
    <source>
        <dbReference type="Proteomes" id="UP001162031"/>
    </source>
</evidence>
<dbReference type="CDD" id="cd10207">
    <property type="entry name" value="ASKHA_NBD_Arp10"/>
    <property type="match status" value="1"/>
</dbReference>
<comment type="similarity">
    <text evidence="2">Belongs to the actin family.</text>
</comment>
<accession>A0AAV0UAL2</accession>
<dbReference type="SMART" id="SM00268">
    <property type="entry name" value="ACTIN"/>
    <property type="match status" value="1"/>
</dbReference>
<keyword evidence="4" id="KW-1185">Reference proteome</keyword>
<evidence type="ECO:0000256" key="1">
    <source>
        <dbReference type="ARBA" id="ARBA00049360"/>
    </source>
</evidence>
<gene>
    <name evidence="3" type="ORF">HBR001_LOCUS5614</name>
</gene>
<dbReference type="PANTHER" id="PTHR11937">
    <property type="entry name" value="ACTIN"/>
    <property type="match status" value="1"/>
</dbReference>
<evidence type="ECO:0000313" key="3">
    <source>
        <dbReference type="EMBL" id="CAI5732738.1"/>
    </source>
</evidence>
<dbReference type="Proteomes" id="UP001162031">
    <property type="component" value="Unassembled WGS sequence"/>
</dbReference>
<comment type="catalytic activity">
    <reaction evidence="1">
        <text>ATP + H2O = ADP + phosphate + H(+)</text>
        <dbReference type="Rhea" id="RHEA:13065"/>
        <dbReference type="ChEBI" id="CHEBI:15377"/>
        <dbReference type="ChEBI" id="CHEBI:15378"/>
        <dbReference type="ChEBI" id="CHEBI:30616"/>
        <dbReference type="ChEBI" id="CHEBI:43474"/>
        <dbReference type="ChEBI" id="CHEBI:456216"/>
    </reaction>
</comment>
<dbReference type="AlphaFoldDB" id="A0AAV0UAL2"/>
<name>A0AAV0UAL2_HYABA</name>